<gene>
    <name evidence="1" type="ORF">SPELUC_LOCUS15295</name>
</gene>
<sequence length="56" mass="6126">AKTPNMVVANLKDKDELQQIKSYSQKLGKSELSLADLESNSNTGSPGKDKGTNYWP</sequence>
<keyword evidence="2" id="KW-1185">Reference proteome</keyword>
<feature type="non-terminal residue" evidence="1">
    <location>
        <position position="1"/>
    </location>
</feature>
<accession>A0ACA9QUK5</accession>
<dbReference type="EMBL" id="CAJVPW010049650">
    <property type="protein sequence ID" value="CAG8763437.1"/>
    <property type="molecule type" value="Genomic_DNA"/>
</dbReference>
<proteinExistence type="predicted"/>
<name>A0ACA9QUK5_9GLOM</name>
<reference evidence="1" key="1">
    <citation type="submission" date="2021-06" db="EMBL/GenBank/DDBJ databases">
        <authorList>
            <person name="Kallberg Y."/>
            <person name="Tangrot J."/>
            <person name="Rosling A."/>
        </authorList>
    </citation>
    <scope>NUCLEOTIDE SEQUENCE</scope>
    <source>
        <strain evidence="1">28 12/20/2015</strain>
    </source>
</reference>
<evidence type="ECO:0000313" key="2">
    <source>
        <dbReference type="Proteomes" id="UP000789366"/>
    </source>
</evidence>
<dbReference type="Proteomes" id="UP000789366">
    <property type="component" value="Unassembled WGS sequence"/>
</dbReference>
<protein>
    <submittedName>
        <fullName evidence="1">706_t:CDS:1</fullName>
    </submittedName>
</protein>
<evidence type="ECO:0000313" key="1">
    <source>
        <dbReference type="EMBL" id="CAG8763437.1"/>
    </source>
</evidence>
<organism evidence="1 2">
    <name type="scientific">Cetraspora pellucida</name>
    <dbReference type="NCBI Taxonomy" id="1433469"/>
    <lineage>
        <taxon>Eukaryota</taxon>
        <taxon>Fungi</taxon>
        <taxon>Fungi incertae sedis</taxon>
        <taxon>Mucoromycota</taxon>
        <taxon>Glomeromycotina</taxon>
        <taxon>Glomeromycetes</taxon>
        <taxon>Diversisporales</taxon>
        <taxon>Gigasporaceae</taxon>
        <taxon>Cetraspora</taxon>
    </lineage>
</organism>
<comment type="caution">
    <text evidence="1">The sequence shown here is derived from an EMBL/GenBank/DDBJ whole genome shotgun (WGS) entry which is preliminary data.</text>
</comment>